<evidence type="ECO:0000313" key="2">
    <source>
        <dbReference type="EMBL" id="PBK88427.1"/>
    </source>
</evidence>
<dbReference type="Proteomes" id="UP000217790">
    <property type="component" value="Unassembled WGS sequence"/>
</dbReference>
<dbReference type="AlphaFoldDB" id="A0A2H3DH67"/>
<feature type="region of interest" description="Disordered" evidence="1">
    <location>
        <begin position="87"/>
        <end position="138"/>
    </location>
</feature>
<proteinExistence type="predicted"/>
<feature type="compositionally biased region" description="Pro residues" evidence="1">
    <location>
        <begin position="120"/>
        <end position="138"/>
    </location>
</feature>
<sequence>MLLPKEVITMPPLSRLAVTLDMREFWSAFPYLLQTGPQLLLFLSSFSHPSPPSLHLSSLFFFLPMSCPTSPTAPLVISAKPFDMSMSGPPPGLSSNIPPSDAMNIDLPPQSEHTVLPSLGIPPTPALPPPAPMGSPTA</sequence>
<organism evidence="2 3">
    <name type="scientific">Armillaria gallica</name>
    <name type="common">Bulbous honey fungus</name>
    <name type="synonym">Armillaria bulbosa</name>
    <dbReference type="NCBI Taxonomy" id="47427"/>
    <lineage>
        <taxon>Eukaryota</taxon>
        <taxon>Fungi</taxon>
        <taxon>Dikarya</taxon>
        <taxon>Basidiomycota</taxon>
        <taxon>Agaricomycotina</taxon>
        <taxon>Agaricomycetes</taxon>
        <taxon>Agaricomycetidae</taxon>
        <taxon>Agaricales</taxon>
        <taxon>Marasmiineae</taxon>
        <taxon>Physalacriaceae</taxon>
        <taxon>Armillaria</taxon>
    </lineage>
</organism>
<evidence type="ECO:0000256" key="1">
    <source>
        <dbReference type="SAM" id="MobiDB-lite"/>
    </source>
</evidence>
<name>A0A2H3DH67_ARMGA</name>
<keyword evidence="3" id="KW-1185">Reference proteome</keyword>
<dbReference type="InParanoid" id="A0A2H3DH67"/>
<dbReference type="EMBL" id="KZ293673">
    <property type="protein sequence ID" value="PBK88427.1"/>
    <property type="molecule type" value="Genomic_DNA"/>
</dbReference>
<gene>
    <name evidence="2" type="ORF">ARMGADRAFT_1084753</name>
</gene>
<accession>A0A2H3DH67</accession>
<reference evidence="3" key="1">
    <citation type="journal article" date="2017" name="Nat. Ecol. Evol.">
        <title>Genome expansion and lineage-specific genetic innovations in the forest pathogenic fungi Armillaria.</title>
        <authorList>
            <person name="Sipos G."/>
            <person name="Prasanna A.N."/>
            <person name="Walter M.C."/>
            <person name="O'Connor E."/>
            <person name="Balint B."/>
            <person name="Krizsan K."/>
            <person name="Kiss B."/>
            <person name="Hess J."/>
            <person name="Varga T."/>
            <person name="Slot J."/>
            <person name="Riley R."/>
            <person name="Boka B."/>
            <person name="Rigling D."/>
            <person name="Barry K."/>
            <person name="Lee J."/>
            <person name="Mihaltcheva S."/>
            <person name="LaButti K."/>
            <person name="Lipzen A."/>
            <person name="Waldron R."/>
            <person name="Moloney N.M."/>
            <person name="Sperisen C."/>
            <person name="Kredics L."/>
            <person name="Vagvoelgyi C."/>
            <person name="Patrignani A."/>
            <person name="Fitzpatrick D."/>
            <person name="Nagy I."/>
            <person name="Doyle S."/>
            <person name="Anderson J.B."/>
            <person name="Grigoriev I.V."/>
            <person name="Gueldener U."/>
            <person name="Muensterkoetter M."/>
            <person name="Nagy L.G."/>
        </authorList>
    </citation>
    <scope>NUCLEOTIDE SEQUENCE [LARGE SCALE GENOMIC DNA]</scope>
    <source>
        <strain evidence="3">Ar21-2</strain>
    </source>
</reference>
<protein>
    <submittedName>
        <fullName evidence="2">Uncharacterized protein</fullName>
    </submittedName>
</protein>
<evidence type="ECO:0000313" key="3">
    <source>
        <dbReference type="Proteomes" id="UP000217790"/>
    </source>
</evidence>